<comment type="caution">
    <text evidence="1">The sequence shown here is derived from an EMBL/GenBank/DDBJ whole genome shotgun (WGS) entry which is preliminary data.</text>
</comment>
<dbReference type="AlphaFoldDB" id="A0A6A1V9Z6"/>
<gene>
    <name evidence="1" type="ORF">CJ030_MR6G028564</name>
</gene>
<sequence>MMVPACLCSRSPHGTCGPQAPNHSSAFASSFDSRYLPHSSRPASDLFLQPLISPSRRRIFHHATPLSPAPSCWSLHSKLFKGASSTLRLSLLRRQLPPPCAVVVTIYGFMNPIVAGLPAFRAPSDSLSVGLLTFCLRSRPSRILLPHL</sequence>
<proteinExistence type="predicted"/>
<name>A0A6A1V9Z6_9ROSI</name>
<keyword evidence="2" id="KW-1185">Reference proteome</keyword>
<accession>A0A6A1V9Z6</accession>
<evidence type="ECO:0000313" key="1">
    <source>
        <dbReference type="EMBL" id="KAB1209702.1"/>
    </source>
</evidence>
<dbReference type="EMBL" id="RXIC02000024">
    <property type="protein sequence ID" value="KAB1209702.1"/>
    <property type="molecule type" value="Genomic_DNA"/>
</dbReference>
<reference evidence="1 2" key="1">
    <citation type="journal article" date="2019" name="Plant Biotechnol. J.">
        <title>The red bayberry genome and genetic basis of sex determination.</title>
        <authorList>
            <person name="Jia H.M."/>
            <person name="Jia H.J."/>
            <person name="Cai Q.L."/>
            <person name="Wang Y."/>
            <person name="Zhao H.B."/>
            <person name="Yang W.F."/>
            <person name="Wang G.Y."/>
            <person name="Li Y.H."/>
            <person name="Zhan D.L."/>
            <person name="Shen Y.T."/>
            <person name="Niu Q.F."/>
            <person name="Chang L."/>
            <person name="Qiu J."/>
            <person name="Zhao L."/>
            <person name="Xie H.B."/>
            <person name="Fu W.Y."/>
            <person name="Jin J."/>
            <person name="Li X.W."/>
            <person name="Jiao Y."/>
            <person name="Zhou C.C."/>
            <person name="Tu T."/>
            <person name="Chai C.Y."/>
            <person name="Gao J.L."/>
            <person name="Fan L.J."/>
            <person name="van de Weg E."/>
            <person name="Wang J.Y."/>
            <person name="Gao Z.S."/>
        </authorList>
    </citation>
    <scope>NUCLEOTIDE SEQUENCE [LARGE SCALE GENOMIC DNA]</scope>
    <source>
        <tissue evidence="1">Leaves</tissue>
    </source>
</reference>
<organism evidence="1 2">
    <name type="scientific">Morella rubra</name>
    <name type="common">Chinese bayberry</name>
    <dbReference type="NCBI Taxonomy" id="262757"/>
    <lineage>
        <taxon>Eukaryota</taxon>
        <taxon>Viridiplantae</taxon>
        <taxon>Streptophyta</taxon>
        <taxon>Embryophyta</taxon>
        <taxon>Tracheophyta</taxon>
        <taxon>Spermatophyta</taxon>
        <taxon>Magnoliopsida</taxon>
        <taxon>eudicotyledons</taxon>
        <taxon>Gunneridae</taxon>
        <taxon>Pentapetalae</taxon>
        <taxon>rosids</taxon>
        <taxon>fabids</taxon>
        <taxon>Fagales</taxon>
        <taxon>Myricaceae</taxon>
        <taxon>Morella</taxon>
    </lineage>
</organism>
<protein>
    <submittedName>
        <fullName evidence="1">Uncharacterized protein</fullName>
    </submittedName>
</protein>
<evidence type="ECO:0000313" key="2">
    <source>
        <dbReference type="Proteomes" id="UP000516437"/>
    </source>
</evidence>
<dbReference type="Proteomes" id="UP000516437">
    <property type="component" value="Chromosome 6"/>
</dbReference>